<evidence type="ECO:0000256" key="1">
    <source>
        <dbReference type="SAM" id="SignalP"/>
    </source>
</evidence>
<gene>
    <name evidence="2" type="ORF">I6E12_01830</name>
</gene>
<reference evidence="2 3" key="1">
    <citation type="submission" date="2020-12" db="EMBL/GenBank/DDBJ databases">
        <title>Whole genome sequences of gut porcine anaerobes.</title>
        <authorList>
            <person name="Kubasova T."/>
            <person name="Jahodarova E."/>
            <person name="Rychlik I."/>
        </authorList>
    </citation>
    <scope>NUCLEOTIDE SEQUENCE [LARGE SCALE GENOMIC DNA]</scope>
    <source>
        <strain evidence="2 3">An925</strain>
    </source>
</reference>
<sequence>MKKINNIFTLLVMALMGLSLAACSNDDLDTNQYQGGVSLNAFGPSPVMRGGQLRFIGSNLDQIREVRIPGVDAITTIEVVKAGVPSEIRVTVPHDGPEVGNVVLVANNDQEITTKSTLTYTEGIVIKSITPSAMPGDVIEIKGDEDGYLNLIHSMAFADNVVVSEKDFLQHDRYTIKVKVPEDAKTGKLQFYTADLTVGDAAKLDYQIVLSDDRLIVGTPTVAKVKGRNEVDAEGTITAKAGETVTVTGDYMQLIKAVKVGGVEITEFTIAEDGKSLSFVLPAEAPDGAIDLVCKSDVEVPAAMIETVKPSDCVAAPAPVKAGAALTISGKDMDLVTAVEFDNADALSGEAISVAADKVVVTAVPETATEGKLRLVMANGQKVEVDFTLVKPTATGYNANPASAGSTIQITGTDLDLVKSVDFGGAEATVEKDAVSADGTTLNVKVPMAAASGAPVLKLANGVTINAPKLTINEAVFCYVTELPGEDAELHAGQTFVLPIANGDKLTGVEIAGKACQFIVSGNTLTVGAPDNAKKGTSVRLISSNGEITYKIDFIPNTEITTVIWTGAHSSGDWANGFTALSWGGYDWSQVTPGTELVVTFGVDPAIGYCQMRFACGDGWVALPGTKELDGSDKDGNIKMPNDAKEYRLVLTQAMIDKLSDKNQGLVICGAGFILTKVALVEHISLEVDIAGQVKTNSGKDITYPFSFQWAPDGQINLTKDFLLGLGVKKGSKLIIYKDPTVKGQVQINNSAWSTIYTIADWNPSLEVLEQEFDDAMMEGLNGGGFWIQGDLGGVKKICILP</sequence>
<organism evidence="2 3">
    <name type="scientific">Xylanibacter brevis</name>
    <dbReference type="NCBI Taxonomy" id="83231"/>
    <lineage>
        <taxon>Bacteria</taxon>
        <taxon>Pseudomonadati</taxon>
        <taxon>Bacteroidota</taxon>
        <taxon>Bacteroidia</taxon>
        <taxon>Bacteroidales</taxon>
        <taxon>Prevotellaceae</taxon>
        <taxon>Xylanibacter</taxon>
    </lineage>
</organism>
<dbReference type="PROSITE" id="PS51257">
    <property type="entry name" value="PROKAR_LIPOPROTEIN"/>
    <property type="match status" value="1"/>
</dbReference>
<name>A0ABS9CD15_9BACT</name>
<dbReference type="Proteomes" id="UP001200470">
    <property type="component" value="Unassembled WGS sequence"/>
</dbReference>
<accession>A0ABS9CD15</accession>
<feature type="chain" id="PRO_5045207602" description="IPT/TIG domain-containing protein" evidence="1">
    <location>
        <begin position="22"/>
        <end position="802"/>
    </location>
</feature>
<proteinExistence type="predicted"/>
<evidence type="ECO:0008006" key="4">
    <source>
        <dbReference type="Google" id="ProtNLM"/>
    </source>
</evidence>
<dbReference type="RefSeq" id="WP_301637392.1">
    <property type="nucleotide sequence ID" value="NZ_JADYTN010000003.1"/>
</dbReference>
<keyword evidence="1" id="KW-0732">Signal</keyword>
<evidence type="ECO:0000313" key="3">
    <source>
        <dbReference type="Proteomes" id="UP001200470"/>
    </source>
</evidence>
<dbReference type="Gene3D" id="2.60.40.10">
    <property type="entry name" value="Immunoglobulins"/>
    <property type="match status" value="4"/>
</dbReference>
<dbReference type="SUPFAM" id="SSF81296">
    <property type="entry name" value="E set domains"/>
    <property type="match status" value="1"/>
</dbReference>
<comment type="caution">
    <text evidence="2">The sequence shown here is derived from an EMBL/GenBank/DDBJ whole genome shotgun (WGS) entry which is preliminary data.</text>
</comment>
<dbReference type="EMBL" id="JADYTN010000003">
    <property type="protein sequence ID" value="MCF2562858.1"/>
    <property type="molecule type" value="Genomic_DNA"/>
</dbReference>
<dbReference type="InterPro" id="IPR013783">
    <property type="entry name" value="Ig-like_fold"/>
</dbReference>
<keyword evidence="3" id="KW-1185">Reference proteome</keyword>
<protein>
    <recommendedName>
        <fullName evidence="4">IPT/TIG domain-containing protein</fullName>
    </recommendedName>
</protein>
<feature type="signal peptide" evidence="1">
    <location>
        <begin position="1"/>
        <end position="21"/>
    </location>
</feature>
<evidence type="ECO:0000313" key="2">
    <source>
        <dbReference type="EMBL" id="MCF2562858.1"/>
    </source>
</evidence>
<dbReference type="InterPro" id="IPR014756">
    <property type="entry name" value="Ig_E-set"/>
</dbReference>